<evidence type="ECO:0000256" key="3">
    <source>
        <dbReference type="ARBA" id="ARBA00023157"/>
    </source>
</evidence>
<feature type="disulfide bond" evidence="5">
    <location>
        <begin position="393"/>
        <end position="402"/>
    </location>
</feature>
<dbReference type="SMART" id="SM00179">
    <property type="entry name" value="EGF_CA"/>
    <property type="match status" value="5"/>
</dbReference>
<feature type="domain" description="EGF-like" evidence="7">
    <location>
        <begin position="363"/>
        <end position="403"/>
    </location>
</feature>
<evidence type="ECO:0000256" key="1">
    <source>
        <dbReference type="ARBA" id="ARBA00022536"/>
    </source>
</evidence>
<feature type="domain" description="EGF-like" evidence="7">
    <location>
        <begin position="3"/>
        <end position="39"/>
    </location>
</feature>
<feature type="disulfide bond" evidence="5">
    <location>
        <begin position="73"/>
        <end position="82"/>
    </location>
</feature>
<dbReference type="SMART" id="SM00282">
    <property type="entry name" value="LamG"/>
    <property type="match status" value="3"/>
</dbReference>
<dbReference type="FunFam" id="2.60.120.200:FF:000210">
    <property type="entry name" value="Protein eyes shut homolog"/>
    <property type="match status" value="1"/>
</dbReference>
<dbReference type="CDD" id="cd00054">
    <property type="entry name" value="EGF_CA"/>
    <property type="match status" value="4"/>
</dbReference>
<dbReference type="InterPro" id="IPR001791">
    <property type="entry name" value="Laminin_G"/>
</dbReference>
<dbReference type="InterPro" id="IPR000742">
    <property type="entry name" value="EGF"/>
</dbReference>
<dbReference type="PROSITE" id="PS50025">
    <property type="entry name" value="LAM_G_DOMAIN"/>
    <property type="match status" value="3"/>
</dbReference>
<dbReference type="InterPro" id="IPR051830">
    <property type="entry name" value="NOTCH_homolog"/>
</dbReference>
<dbReference type="FunFam" id="2.10.25.10:FF:000118">
    <property type="entry name" value="protein delta homolog 2"/>
    <property type="match status" value="1"/>
</dbReference>
<dbReference type="GO" id="GO:0005509">
    <property type="term" value="F:calcium ion binding"/>
    <property type="evidence" value="ECO:0007669"/>
    <property type="project" value="InterPro"/>
</dbReference>
<dbReference type="FunFam" id="2.10.25.10:FF:000006">
    <property type="entry name" value="Versican core protein-like isoform 1"/>
    <property type="match status" value="1"/>
</dbReference>
<keyword evidence="9" id="KW-1185">Reference proteome</keyword>
<evidence type="ECO:0000313" key="9">
    <source>
        <dbReference type="Proteomes" id="UP001460270"/>
    </source>
</evidence>
<evidence type="ECO:0000259" key="7">
    <source>
        <dbReference type="PROSITE" id="PS50026"/>
    </source>
</evidence>
<comment type="caution">
    <text evidence="5">Lacks conserved residue(s) required for the propagation of feature annotation.</text>
</comment>
<dbReference type="PROSITE" id="PS01187">
    <property type="entry name" value="EGF_CA"/>
    <property type="match status" value="1"/>
</dbReference>
<dbReference type="EMBL" id="JBBPFD010000013">
    <property type="protein sequence ID" value="KAK7902151.1"/>
    <property type="molecule type" value="Genomic_DNA"/>
</dbReference>
<dbReference type="SUPFAM" id="SSF49899">
    <property type="entry name" value="Concanavalin A-like lectins/glucanases"/>
    <property type="match status" value="4"/>
</dbReference>
<dbReference type="AlphaFoldDB" id="A0AAW0NKP5"/>
<evidence type="ECO:0000259" key="6">
    <source>
        <dbReference type="PROSITE" id="PS50025"/>
    </source>
</evidence>
<name>A0AAW0NKP5_9GOBI</name>
<comment type="caution">
    <text evidence="8">The sequence shown here is derived from an EMBL/GenBank/DDBJ whole genome shotgun (WGS) entry which is preliminary data.</text>
</comment>
<dbReference type="InterPro" id="IPR001881">
    <property type="entry name" value="EGF-like_Ca-bd_dom"/>
</dbReference>
<feature type="disulfide bond" evidence="5">
    <location>
        <begin position="29"/>
        <end position="38"/>
    </location>
</feature>
<dbReference type="CDD" id="cd00110">
    <property type="entry name" value="LamG"/>
    <property type="match status" value="3"/>
</dbReference>
<feature type="disulfide bond" evidence="5">
    <location>
        <begin position="874"/>
        <end position="883"/>
    </location>
</feature>
<feature type="disulfide bond" evidence="5">
    <location>
        <begin position="127"/>
        <end position="137"/>
    </location>
</feature>
<evidence type="ECO:0008006" key="10">
    <source>
        <dbReference type="Google" id="ProtNLM"/>
    </source>
</evidence>
<dbReference type="Pfam" id="PF00008">
    <property type="entry name" value="EGF"/>
    <property type="match status" value="2"/>
</dbReference>
<dbReference type="Pfam" id="PF12661">
    <property type="entry name" value="hEGF"/>
    <property type="match status" value="2"/>
</dbReference>
<feature type="domain" description="EGF-like" evidence="7">
    <location>
        <begin position="123"/>
        <end position="160"/>
    </location>
</feature>
<evidence type="ECO:0000256" key="4">
    <source>
        <dbReference type="ARBA" id="ARBA00023180"/>
    </source>
</evidence>
<dbReference type="InterPro" id="IPR013032">
    <property type="entry name" value="EGF-like_CS"/>
</dbReference>
<dbReference type="SUPFAM" id="SSF57196">
    <property type="entry name" value="EGF/Laminin"/>
    <property type="match status" value="4"/>
</dbReference>
<dbReference type="PROSITE" id="PS00022">
    <property type="entry name" value="EGF_1"/>
    <property type="match status" value="6"/>
</dbReference>
<feature type="domain" description="Laminin G" evidence="6">
    <location>
        <begin position="176"/>
        <end position="367"/>
    </location>
</feature>
<keyword evidence="4" id="KW-0325">Glycoprotein</keyword>
<keyword evidence="3 5" id="KW-1015">Disulfide bond</keyword>
<dbReference type="Proteomes" id="UP001460270">
    <property type="component" value="Unassembled WGS sequence"/>
</dbReference>
<dbReference type="PROSITE" id="PS50026">
    <property type="entry name" value="EGF_3"/>
    <property type="match status" value="6"/>
</dbReference>
<feature type="domain" description="EGF-like" evidence="7">
    <location>
        <begin position="41"/>
        <end position="83"/>
    </location>
</feature>
<dbReference type="FunFam" id="2.10.25.10:FF:000143">
    <property type="entry name" value="Protein crumbs 1"/>
    <property type="match status" value="1"/>
</dbReference>
<evidence type="ECO:0000313" key="8">
    <source>
        <dbReference type="EMBL" id="KAK7902151.1"/>
    </source>
</evidence>
<dbReference type="PROSITE" id="PS01186">
    <property type="entry name" value="EGF_2"/>
    <property type="match status" value="4"/>
</dbReference>
<dbReference type="FunFam" id="2.10.25.10:FF:000830">
    <property type="entry name" value="Protein eyes shut homolog"/>
    <property type="match status" value="1"/>
</dbReference>
<dbReference type="FunFam" id="2.10.25.10:FF:000920">
    <property type="entry name" value="protein eyes shut homolog"/>
    <property type="match status" value="1"/>
</dbReference>
<sequence length="894" mass="98231">MSTWEDCAFSPCQNGGSCVDLIDKFACFCPDGYTGKTCENDMDVCTKAAHKTTLCFNGGTCLEGKGSNFTCSCPPGFTGDFCEVDFNECCSAPCHNGGICQDLINSYVCHCRSGWTGLHCEDDINECLPQPCDRGICIQNHPGYGYTCFCRPGFVGKNCEHNYDDCLSNPCPPAFSSKVQYLGNSFLEFDGIELNPLNNITLRFQTRSAKGTLVYMDQGPANSQFFFIKVFISEGVLEYLFSCHEEDDMTQISTSVKVDDDTAHIINIRQYLNPCEAELTLSGHNTIKSPVSNYWSGHILQRTNHIFVGGLPLNYPFNQKAESVHNFTGCIEIIEINKRRTFYTSDAIANSNTGNAEKTLSDGAPVCIDGLCQNGGTCYIEHHFNKLIPLCYCSLHFTGPFCETAQTQNLGEEFVHVFLEDGSPVAQLSCGSNHVLSVTAEQSISTDRWVNLTVRYNLPVGKQGGSCMIEIAVDNGPAQRLEEYVSQPVWRETFGPIFLGALSSHWEMPGVGAKGVQRFMGCIREFWVNSKEIYLVGEGTTGRNIKNCEPLVCHFFLAEMEEPVSVVNITRPRFSGNDEFGYTSFLAYTSVPSLAFFYEFKLKFILANNSSAVKDNLILFAGYKGQVVHRFNLGSGVATIVSDRLDQRVPIHTVMFGRAKRTGWLKVDGQHNRTGSSRGPLLGLSAFHQLFVGGYNEYTPELLPLGSRFRHGFQGDFFCLSLTSGHVQLRYNLGDGTHILRSSGRVDPSGRAWHRVKAGRIGPRGFLSLDNKEITHTTTTQQRMTTLDVATDFFVGGVSSLSLVASDATEGAPMGFTGGLRELIVNGLDLDLSERGAVSGANVGDWDGTACGYKVCQNQGRCVPIDTDSFMCVCPSAWTGPVCNQSAGVDWKIL</sequence>
<dbReference type="Pfam" id="PF00054">
    <property type="entry name" value="Laminin_G_1"/>
    <property type="match status" value="1"/>
</dbReference>
<dbReference type="InterPro" id="IPR013320">
    <property type="entry name" value="ConA-like_dom_sf"/>
</dbReference>
<dbReference type="Pfam" id="PF02210">
    <property type="entry name" value="Laminin_G_2"/>
    <property type="match status" value="2"/>
</dbReference>
<dbReference type="InterPro" id="IPR018097">
    <property type="entry name" value="EGF_Ca-bd_CS"/>
</dbReference>
<evidence type="ECO:0000256" key="5">
    <source>
        <dbReference type="PROSITE-ProRule" id="PRU00076"/>
    </source>
</evidence>
<gene>
    <name evidence="8" type="ORF">WMY93_018920</name>
</gene>
<dbReference type="PRINTS" id="PR01983">
    <property type="entry name" value="NOTCH"/>
</dbReference>
<feature type="domain" description="Laminin G" evidence="6">
    <location>
        <begin position="654"/>
        <end position="851"/>
    </location>
</feature>
<feature type="domain" description="EGF-like" evidence="7">
    <location>
        <begin position="847"/>
        <end position="884"/>
    </location>
</feature>
<dbReference type="PANTHER" id="PTHR24033:SF224">
    <property type="entry name" value="C-TYPE LECTIN"/>
    <property type="match status" value="1"/>
</dbReference>
<protein>
    <recommendedName>
        <fullName evidence="10">Protein eyes shut homolog</fullName>
    </recommendedName>
</protein>
<keyword evidence="2" id="KW-0677">Repeat</keyword>
<organism evidence="8 9">
    <name type="scientific">Mugilogobius chulae</name>
    <name type="common">yellowstripe goby</name>
    <dbReference type="NCBI Taxonomy" id="88201"/>
    <lineage>
        <taxon>Eukaryota</taxon>
        <taxon>Metazoa</taxon>
        <taxon>Chordata</taxon>
        <taxon>Craniata</taxon>
        <taxon>Vertebrata</taxon>
        <taxon>Euteleostomi</taxon>
        <taxon>Actinopterygii</taxon>
        <taxon>Neopterygii</taxon>
        <taxon>Teleostei</taxon>
        <taxon>Neoteleostei</taxon>
        <taxon>Acanthomorphata</taxon>
        <taxon>Gobiaria</taxon>
        <taxon>Gobiiformes</taxon>
        <taxon>Gobioidei</taxon>
        <taxon>Gobiidae</taxon>
        <taxon>Gobionellinae</taxon>
        <taxon>Mugilogobius</taxon>
    </lineage>
</organism>
<keyword evidence="1 5" id="KW-0245">EGF-like domain</keyword>
<dbReference type="InterPro" id="IPR000152">
    <property type="entry name" value="EGF-type_Asp/Asn_hydroxyl_site"/>
</dbReference>
<reference evidence="9" key="1">
    <citation type="submission" date="2024-04" db="EMBL/GenBank/DDBJ databases">
        <title>Salinicola lusitanus LLJ914,a marine bacterium isolated from the Okinawa Trough.</title>
        <authorList>
            <person name="Li J."/>
        </authorList>
    </citation>
    <scope>NUCLEOTIDE SEQUENCE [LARGE SCALE GENOMIC DNA]</scope>
</reference>
<dbReference type="SMART" id="SM00181">
    <property type="entry name" value="EGF"/>
    <property type="match status" value="6"/>
</dbReference>
<accession>A0AAW0NKP5</accession>
<feature type="disulfide bond" evidence="5">
    <location>
        <begin position="111"/>
        <end position="120"/>
    </location>
</feature>
<dbReference type="PANTHER" id="PTHR24033">
    <property type="entry name" value="EGF-LIKE DOMAIN-CONTAINING PROTEIN"/>
    <property type="match status" value="1"/>
</dbReference>
<proteinExistence type="predicted"/>
<feature type="domain" description="Laminin G" evidence="6">
    <location>
        <begin position="355"/>
        <end position="553"/>
    </location>
</feature>
<feature type="disulfide bond" evidence="5">
    <location>
        <begin position="150"/>
        <end position="159"/>
    </location>
</feature>
<dbReference type="PROSITE" id="PS00010">
    <property type="entry name" value="ASX_HYDROXYL"/>
    <property type="match status" value="2"/>
</dbReference>
<evidence type="ECO:0000256" key="2">
    <source>
        <dbReference type="ARBA" id="ARBA00022737"/>
    </source>
</evidence>
<feature type="domain" description="EGF-like" evidence="7">
    <location>
        <begin position="85"/>
        <end position="121"/>
    </location>
</feature>
<dbReference type="Gene3D" id="2.10.25.10">
    <property type="entry name" value="Laminin"/>
    <property type="match status" value="6"/>
</dbReference>
<dbReference type="Gene3D" id="2.60.120.200">
    <property type="match status" value="4"/>
</dbReference>